<dbReference type="PANTHER" id="PTHR46628">
    <property type="entry name" value="PIRNA BIOGENESIS PROTEIN EXD1"/>
    <property type="match status" value="1"/>
</dbReference>
<dbReference type="PANTHER" id="PTHR46628:SF1">
    <property type="entry name" value="PIRNA BIOGENESIS PROTEIN EXD1"/>
    <property type="match status" value="1"/>
</dbReference>
<comment type="caution">
    <text evidence="2">The sequence shown here is derived from an EMBL/GenBank/DDBJ whole genome shotgun (WGS) entry which is preliminary data.</text>
</comment>
<keyword evidence="3" id="KW-1185">Reference proteome</keyword>
<evidence type="ECO:0000313" key="3">
    <source>
        <dbReference type="Proteomes" id="UP000826234"/>
    </source>
</evidence>
<organism evidence="2 3">
    <name type="scientific">Phrynosoma platyrhinos</name>
    <name type="common">Desert horned lizard</name>
    <dbReference type="NCBI Taxonomy" id="52577"/>
    <lineage>
        <taxon>Eukaryota</taxon>
        <taxon>Metazoa</taxon>
        <taxon>Chordata</taxon>
        <taxon>Craniata</taxon>
        <taxon>Vertebrata</taxon>
        <taxon>Euteleostomi</taxon>
        <taxon>Lepidosauria</taxon>
        <taxon>Squamata</taxon>
        <taxon>Bifurcata</taxon>
        <taxon>Unidentata</taxon>
        <taxon>Episquamata</taxon>
        <taxon>Toxicofera</taxon>
        <taxon>Iguania</taxon>
        <taxon>Phrynosomatidae</taxon>
        <taxon>Phrynosomatinae</taxon>
        <taxon>Phrynosoma</taxon>
    </lineage>
</organism>
<dbReference type="SUPFAM" id="SSF53098">
    <property type="entry name" value="Ribonuclease H-like"/>
    <property type="match status" value="1"/>
</dbReference>
<name>A0ABQ7SU58_PHRPL</name>
<dbReference type="InterPro" id="IPR052144">
    <property type="entry name" value="piRNA_biogenesis_EXD1"/>
</dbReference>
<proteinExistence type="predicted"/>
<reference evidence="2 3" key="1">
    <citation type="journal article" date="2022" name="Gigascience">
        <title>A chromosome-level genome assembly and annotation of the desert horned lizard, Phrynosoma platyrhinos, provides insight into chromosomal rearrangements among reptiles.</title>
        <authorList>
            <person name="Koochekian N."/>
            <person name="Ascanio A."/>
            <person name="Farleigh K."/>
            <person name="Card D.C."/>
            <person name="Schield D.R."/>
            <person name="Castoe T.A."/>
            <person name="Jezkova T."/>
        </authorList>
    </citation>
    <scope>NUCLEOTIDE SEQUENCE [LARGE SCALE GENOMIC DNA]</scope>
    <source>
        <strain evidence="2">NK-2021</strain>
    </source>
</reference>
<gene>
    <name evidence="2" type="ORF">JD844_021270</name>
</gene>
<dbReference type="Pfam" id="PF01612">
    <property type="entry name" value="DNA_pol_A_exo1"/>
    <property type="match status" value="1"/>
</dbReference>
<dbReference type="InterPro" id="IPR002562">
    <property type="entry name" value="3'-5'_exonuclease_dom"/>
</dbReference>
<dbReference type="CDD" id="cd06148">
    <property type="entry name" value="Egl_like_exo"/>
    <property type="match status" value="1"/>
</dbReference>
<evidence type="ECO:0000259" key="1">
    <source>
        <dbReference type="SMART" id="SM00474"/>
    </source>
</evidence>
<dbReference type="InterPro" id="IPR036397">
    <property type="entry name" value="RNaseH_sf"/>
</dbReference>
<feature type="domain" description="3'-5' exonuclease" evidence="1">
    <location>
        <begin position="142"/>
        <end position="331"/>
    </location>
</feature>
<evidence type="ECO:0000313" key="2">
    <source>
        <dbReference type="EMBL" id="KAH0620618.1"/>
    </source>
</evidence>
<accession>A0ABQ7SU58</accession>
<dbReference type="EMBL" id="JAIPUX010003289">
    <property type="protein sequence ID" value="KAH0620618.1"/>
    <property type="molecule type" value="Genomic_DNA"/>
</dbReference>
<protein>
    <recommendedName>
        <fullName evidence="1">3'-5' exonuclease domain-containing protein</fullName>
    </recommendedName>
</protein>
<dbReference type="Proteomes" id="UP000826234">
    <property type="component" value="Unassembled WGS sequence"/>
</dbReference>
<dbReference type="SMART" id="SM00474">
    <property type="entry name" value="35EXOc"/>
    <property type="match status" value="1"/>
</dbReference>
<dbReference type="Gene3D" id="3.30.420.10">
    <property type="entry name" value="Ribonuclease H-like superfamily/Ribonuclease H"/>
    <property type="match status" value="1"/>
</dbReference>
<sequence>MDPSSDYYFLHGILGKTVKITLKCGTFQGVLQHLDSNQSIFLNKVKNLESGRLLPGVKMFFGHEIINVELLDDIGQHAAEEKATAIKCREVPTTKMPVADKGKSLKPSPREPEADFQERQEFTLRTIKYGFAEDKREEIEYVVVDQFQKKFGYAMMHIKKQTVCSIAAEGVNLCRHGKLSWLQVATRSQVFLFDIFLLGPRVFKNGLQIILEDQNILKVIHDCRWLSDCLSYQYGILLTNVFDTQVADVLQFSIETGGFLPHCISTLQECLMRYLGMSHKQVSFMDLRQREIKGNPEVWFTRPLPPVLMNVLALETVYLLPLRLLLLDEIMSDLTTLVDGYLNAFREGSGHSLGSTEISCMGLPQELRQLVDFHKIRRENALKKFQRNEDGLLIRKHVVPVGENRVQEEGNKKGGTDLIPSNKIVSPKTYSASCLHPWDRVVHESSQKVEEKAHQGDTIGSNVEHELETRDPACCKSTTFKPQKVARSLEEEISQLLTEKKNEETQAAAVSAPIPPRSNYSQFSFQGIRLPLPSVKPFYQTLSNNTLYQKLSFQETQNYHSPGPISPKRKENTIRFTLPHEFSCRPPTPNSGGK</sequence>
<dbReference type="InterPro" id="IPR012337">
    <property type="entry name" value="RNaseH-like_sf"/>
</dbReference>